<dbReference type="InterPro" id="IPR020904">
    <property type="entry name" value="Sc_DH/Rdtase_CS"/>
</dbReference>
<dbReference type="STRING" id="735517.SAMN05444272_1361"/>
<accession>A0A1M7D4L3</accession>
<dbReference type="Gene3D" id="3.40.50.720">
    <property type="entry name" value="NAD(P)-binding Rossmann-like Domain"/>
    <property type="match status" value="1"/>
</dbReference>
<dbReference type="PRINTS" id="PR00080">
    <property type="entry name" value="SDRFAMILY"/>
</dbReference>
<dbReference type="Proteomes" id="UP000186002">
    <property type="component" value="Unassembled WGS sequence"/>
</dbReference>
<organism evidence="4 5">
    <name type="scientific">Roseibium suaedae</name>
    <dbReference type="NCBI Taxonomy" id="735517"/>
    <lineage>
        <taxon>Bacteria</taxon>
        <taxon>Pseudomonadati</taxon>
        <taxon>Pseudomonadota</taxon>
        <taxon>Alphaproteobacteria</taxon>
        <taxon>Hyphomicrobiales</taxon>
        <taxon>Stappiaceae</taxon>
        <taxon>Roseibium</taxon>
    </lineage>
</organism>
<evidence type="ECO:0000256" key="1">
    <source>
        <dbReference type="ARBA" id="ARBA00006484"/>
    </source>
</evidence>
<dbReference type="InterPro" id="IPR036291">
    <property type="entry name" value="NAD(P)-bd_dom_sf"/>
</dbReference>
<dbReference type="GO" id="GO:0016020">
    <property type="term" value="C:membrane"/>
    <property type="evidence" value="ECO:0007669"/>
    <property type="project" value="TreeGrafter"/>
</dbReference>
<dbReference type="Pfam" id="PF00106">
    <property type="entry name" value="adh_short"/>
    <property type="match status" value="1"/>
</dbReference>
<dbReference type="RefSeq" id="WP_073010396.1">
    <property type="nucleotide sequence ID" value="NZ_FRBW01000001.1"/>
</dbReference>
<dbReference type="AlphaFoldDB" id="A0A1M7D4L3"/>
<evidence type="ECO:0000313" key="5">
    <source>
        <dbReference type="Proteomes" id="UP000186002"/>
    </source>
</evidence>
<protein>
    <submittedName>
        <fullName evidence="4">Short-chain dehydrogenase</fullName>
    </submittedName>
</protein>
<dbReference type="OrthoDB" id="335726at2"/>
<dbReference type="InterPro" id="IPR002347">
    <property type="entry name" value="SDR_fam"/>
</dbReference>
<dbReference type="GO" id="GO:0016491">
    <property type="term" value="F:oxidoreductase activity"/>
    <property type="evidence" value="ECO:0007669"/>
    <property type="project" value="UniProtKB-KW"/>
</dbReference>
<dbReference type="SUPFAM" id="SSF51735">
    <property type="entry name" value="NAD(P)-binding Rossmann-fold domains"/>
    <property type="match status" value="1"/>
</dbReference>
<dbReference type="EMBL" id="FRBW01000001">
    <property type="protein sequence ID" value="SHL74139.1"/>
    <property type="molecule type" value="Genomic_DNA"/>
</dbReference>
<sequence length="270" mass="28891">MAGNALKTIVLTGASGGIGEALAAEYAAPGIRLALIARDPAKLEALAAVVRSKGGEAETATIDVRDRAALHDYLEDLDRRHPVDLIIANAGVTAGLGPDRSRESDEDADRQLDINYRGAVNAVTGVVEAMRLRGRGQIVLVASLAGMRALPDMPSYSSSKAALIAYGHSLRGWLKPFGVRVTIICPGFVTSPMSARHKGAKPFEMSAEKAARKMRRAIDGRRAFYAFPFLLATGIRLQNLLPPVLGDLFMGGFAAEIEPDPRYKKSRTPE</sequence>
<keyword evidence="5" id="KW-1185">Reference proteome</keyword>
<reference evidence="4 5" key="1">
    <citation type="submission" date="2016-11" db="EMBL/GenBank/DDBJ databases">
        <authorList>
            <person name="Jaros S."/>
            <person name="Januszkiewicz K."/>
            <person name="Wedrychowicz H."/>
        </authorList>
    </citation>
    <scope>NUCLEOTIDE SEQUENCE [LARGE SCALE GENOMIC DNA]</scope>
    <source>
        <strain evidence="4 5">DSM 22153</strain>
    </source>
</reference>
<evidence type="ECO:0000256" key="2">
    <source>
        <dbReference type="ARBA" id="ARBA00023002"/>
    </source>
</evidence>
<evidence type="ECO:0000313" key="4">
    <source>
        <dbReference type="EMBL" id="SHL74139.1"/>
    </source>
</evidence>
<dbReference type="PANTHER" id="PTHR44196:SF1">
    <property type="entry name" value="DEHYDROGENASE_REDUCTASE SDR FAMILY MEMBER 7B"/>
    <property type="match status" value="1"/>
</dbReference>
<dbReference type="PROSITE" id="PS00061">
    <property type="entry name" value="ADH_SHORT"/>
    <property type="match status" value="1"/>
</dbReference>
<evidence type="ECO:0000256" key="3">
    <source>
        <dbReference type="RuleBase" id="RU000363"/>
    </source>
</evidence>
<dbReference type="PRINTS" id="PR00081">
    <property type="entry name" value="GDHRDH"/>
</dbReference>
<proteinExistence type="inferred from homology"/>
<gene>
    <name evidence="4" type="ORF">SAMN05444272_1361</name>
</gene>
<name>A0A1M7D4L3_9HYPH</name>
<keyword evidence="2" id="KW-0560">Oxidoreductase</keyword>
<comment type="similarity">
    <text evidence="1 3">Belongs to the short-chain dehydrogenases/reductases (SDR) family.</text>
</comment>
<dbReference type="PANTHER" id="PTHR44196">
    <property type="entry name" value="DEHYDROGENASE/REDUCTASE SDR FAMILY MEMBER 7B"/>
    <property type="match status" value="1"/>
</dbReference>